<dbReference type="AlphaFoldDB" id="A0A2P6MEF4"/>
<dbReference type="NCBIfam" id="TIGR00254">
    <property type="entry name" value="GGDEF"/>
    <property type="match status" value="1"/>
</dbReference>
<feature type="region of interest" description="Disordered" evidence="1">
    <location>
        <begin position="629"/>
        <end position="648"/>
    </location>
</feature>
<feature type="domain" description="EAL" evidence="4">
    <location>
        <begin position="387"/>
        <end position="640"/>
    </location>
</feature>
<dbReference type="CDD" id="cd00130">
    <property type="entry name" value="PAS"/>
    <property type="match status" value="1"/>
</dbReference>
<protein>
    <recommendedName>
        <fullName evidence="8">Diguanylate cyclase</fullName>
    </recommendedName>
</protein>
<evidence type="ECO:0000259" key="3">
    <source>
        <dbReference type="PROSITE" id="PS50112"/>
    </source>
</evidence>
<sequence length="648" mass="73736">MIMDGGGLAVRHWMRKPSFRISLLYAGVGLVWILLSDRAVRLLFSGSSLQAPLQTGKGVIYVLLTTGLLYLLIRRSELRAGSFYQMRMQDKQRHIQALESYKSAIESISDAMITLDDHWRFHYVNEEGAAVFQSTPDEMLGGNIWTRFPFLRNSRFEERMREVKESGAPRAVEEYFTRLESWFDIRAFPSEEGISVIFVDVTERKTAEDKLTHLVYHDSLTGAKNRTAFMSEVESAIHDAEKTKTPLAMLVMDVDRFKTINDTLGHPIGDELLKQMSRRLKEADVPGTKTVYRHGGDEFAVLVSGFGKIEQLERVTAGLIDALKAPYTLGKQHLTVDISMGASIFPDDAKDTRQMLQHADMAMYAAKESVHHTVQFYLDHVHQRVDAFRLEHDLQAALEKEEFVLEYQPRITVADGKVTGVEALVRWEHPERGRISPLEFIPIAEETGYILPLSSWIMEEAFSQWSKWKEDGMELQMAVNLSVRQIEEEQFIDRVEALLGKYQVPPASIEFEITESVLMYHLETSLQAVRELRRIGCRVALDDFGTGYSSLNYLKTIPADVVKIDRSFMKEIPDNAQDTAIVETIIRLASVLNMDVIAEGVETDRMLSFLKEQHCFGAQGYYISRPVPPQDIPELTQSTGQELPQETL</sequence>
<keyword evidence="2" id="KW-0812">Transmembrane</keyword>
<evidence type="ECO:0000259" key="4">
    <source>
        <dbReference type="PROSITE" id="PS50883"/>
    </source>
</evidence>
<dbReference type="CDD" id="cd01948">
    <property type="entry name" value="EAL"/>
    <property type="match status" value="1"/>
</dbReference>
<dbReference type="PROSITE" id="PS50887">
    <property type="entry name" value="GGDEF"/>
    <property type="match status" value="1"/>
</dbReference>
<feature type="transmembrane region" description="Helical" evidence="2">
    <location>
        <begin position="18"/>
        <end position="35"/>
    </location>
</feature>
<dbReference type="InterPro" id="IPR043128">
    <property type="entry name" value="Rev_trsase/Diguanyl_cyclase"/>
</dbReference>
<dbReference type="InterPro" id="IPR000160">
    <property type="entry name" value="GGDEF_dom"/>
</dbReference>
<dbReference type="InterPro" id="IPR052155">
    <property type="entry name" value="Biofilm_reg_signaling"/>
</dbReference>
<name>A0A2P6MEF4_ALKUR</name>
<keyword evidence="7" id="KW-1185">Reference proteome</keyword>
<gene>
    <name evidence="6" type="ORF">C6I21_13290</name>
</gene>
<dbReference type="EMBL" id="PVNS01000013">
    <property type="protein sequence ID" value="PRO64675.1"/>
    <property type="molecule type" value="Genomic_DNA"/>
</dbReference>
<dbReference type="Gene3D" id="3.30.450.20">
    <property type="entry name" value="PAS domain"/>
    <property type="match status" value="1"/>
</dbReference>
<evidence type="ECO:0000313" key="7">
    <source>
        <dbReference type="Proteomes" id="UP000243650"/>
    </source>
</evidence>
<dbReference type="InterPro" id="IPR013656">
    <property type="entry name" value="PAS_4"/>
</dbReference>
<dbReference type="InterPro" id="IPR035965">
    <property type="entry name" value="PAS-like_dom_sf"/>
</dbReference>
<feature type="domain" description="GGDEF" evidence="5">
    <location>
        <begin position="245"/>
        <end position="379"/>
    </location>
</feature>
<dbReference type="InterPro" id="IPR035919">
    <property type="entry name" value="EAL_sf"/>
</dbReference>
<evidence type="ECO:0000313" key="6">
    <source>
        <dbReference type="EMBL" id="PRO64675.1"/>
    </source>
</evidence>
<dbReference type="Pfam" id="PF08448">
    <property type="entry name" value="PAS_4"/>
    <property type="match status" value="1"/>
</dbReference>
<dbReference type="SUPFAM" id="SSF55785">
    <property type="entry name" value="PYP-like sensor domain (PAS domain)"/>
    <property type="match status" value="1"/>
</dbReference>
<comment type="caution">
    <text evidence="6">The sequence shown here is derived from an EMBL/GenBank/DDBJ whole genome shotgun (WGS) entry which is preliminary data.</text>
</comment>
<dbReference type="FunFam" id="3.20.20.450:FF:000001">
    <property type="entry name" value="Cyclic di-GMP phosphodiesterase yahA"/>
    <property type="match status" value="1"/>
</dbReference>
<dbReference type="PANTHER" id="PTHR44757:SF2">
    <property type="entry name" value="BIOFILM ARCHITECTURE MAINTENANCE PROTEIN MBAA"/>
    <property type="match status" value="1"/>
</dbReference>
<dbReference type="SMART" id="SM00267">
    <property type="entry name" value="GGDEF"/>
    <property type="match status" value="1"/>
</dbReference>
<dbReference type="SMART" id="SM00091">
    <property type="entry name" value="PAS"/>
    <property type="match status" value="1"/>
</dbReference>
<dbReference type="SMART" id="SM00052">
    <property type="entry name" value="EAL"/>
    <property type="match status" value="1"/>
</dbReference>
<dbReference type="InterPro" id="IPR029787">
    <property type="entry name" value="Nucleotide_cyclase"/>
</dbReference>
<dbReference type="PROSITE" id="PS50112">
    <property type="entry name" value="PAS"/>
    <property type="match status" value="1"/>
</dbReference>
<dbReference type="InterPro" id="IPR001633">
    <property type="entry name" value="EAL_dom"/>
</dbReference>
<reference evidence="6 7" key="1">
    <citation type="submission" date="2018-03" db="EMBL/GenBank/DDBJ databases">
        <title>Bacillus urumqiensis sp. nov., a moderately haloalkaliphilic bacterium isolated from a salt lake.</title>
        <authorList>
            <person name="Zhao B."/>
            <person name="Liao Z."/>
        </authorList>
    </citation>
    <scope>NUCLEOTIDE SEQUENCE [LARGE SCALE GENOMIC DNA]</scope>
    <source>
        <strain evidence="6 7">BZ-SZ-XJ18</strain>
    </source>
</reference>
<dbReference type="Pfam" id="PF00990">
    <property type="entry name" value="GGDEF"/>
    <property type="match status" value="1"/>
</dbReference>
<feature type="compositionally biased region" description="Polar residues" evidence="1">
    <location>
        <begin position="635"/>
        <end position="648"/>
    </location>
</feature>
<accession>A0A2P6MEF4</accession>
<dbReference type="PROSITE" id="PS50883">
    <property type="entry name" value="EAL"/>
    <property type="match status" value="1"/>
</dbReference>
<keyword evidence="2" id="KW-0472">Membrane</keyword>
<dbReference type="Proteomes" id="UP000243650">
    <property type="component" value="Unassembled WGS sequence"/>
</dbReference>
<evidence type="ECO:0000256" key="2">
    <source>
        <dbReference type="SAM" id="Phobius"/>
    </source>
</evidence>
<dbReference type="CDD" id="cd01949">
    <property type="entry name" value="GGDEF"/>
    <property type="match status" value="1"/>
</dbReference>
<organism evidence="6 7">
    <name type="scientific">Alkalicoccus urumqiensis</name>
    <name type="common">Bacillus urumqiensis</name>
    <dbReference type="NCBI Taxonomy" id="1548213"/>
    <lineage>
        <taxon>Bacteria</taxon>
        <taxon>Bacillati</taxon>
        <taxon>Bacillota</taxon>
        <taxon>Bacilli</taxon>
        <taxon>Bacillales</taxon>
        <taxon>Bacillaceae</taxon>
        <taxon>Alkalicoccus</taxon>
    </lineage>
</organism>
<dbReference type="SUPFAM" id="SSF141868">
    <property type="entry name" value="EAL domain-like"/>
    <property type="match status" value="1"/>
</dbReference>
<dbReference type="Gene3D" id="3.30.70.270">
    <property type="match status" value="1"/>
</dbReference>
<dbReference type="Gene3D" id="3.20.20.450">
    <property type="entry name" value="EAL domain"/>
    <property type="match status" value="1"/>
</dbReference>
<keyword evidence="2" id="KW-1133">Transmembrane helix</keyword>
<feature type="domain" description="PAS" evidence="3">
    <location>
        <begin position="97"/>
        <end position="141"/>
    </location>
</feature>
<dbReference type="SUPFAM" id="SSF55073">
    <property type="entry name" value="Nucleotide cyclase"/>
    <property type="match status" value="1"/>
</dbReference>
<dbReference type="PANTHER" id="PTHR44757">
    <property type="entry name" value="DIGUANYLATE CYCLASE DGCP"/>
    <property type="match status" value="1"/>
</dbReference>
<proteinExistence type="predicted"/>
<evidence type="ECO:0000256" key="1">
    <source>
        <dbReference type="SAM" id="MobiDB-lite"/>
    </source>
</evidence>
<dbReference type="OrthoDB" id="9759607at2"/>
<dbReference type="InterPro" id="IPR000014">
    <property type="entry name" value="PAS"/>
</dbReference>
<dbReference type="Pfam" id="PF00563">
    <property type="entry name" value="EAL"/>
    <property type="match status" value="1"/>
</dbReference>
<evidence type="ECO:0008006" key="8">
    <source>
        <dbReference type="Google" id="ProtNLM"/>
    </source>
</evidence>
<dbReference type="NCBIfam" id="TIGR00229">
    <property type="entry name" value="sensory_box"/>
    <property type="match status" value="1"/>
</dbReference>
<evidence type="ECO:0000259" key="5">
    <source>
        <dbReference type="PROSITE" id="PS50887"/>
    </source>
</evidence>